<evidence type="ECO:0000313" key="1">
    <source>
        <dbReference type="EMBL" id="MBF4807482.1"/>
    </source>
</evidence>
<gene>
    <name evidence="1" type="ORF">HXK26_02135</name>
</gene>
<comment type="caution">
    <text evidence="1">The sequence shown here is derived from an EMBL/GenBank/DDBJ whole genome shotgun (WGS) entry which is preliminary data.</text>
</comment>
<dbReference type="Proteomes" id="UP000698335">
    <property type="component" value="Unassembled WGS sequence"/>
</dbReference>
<dbReference type="AlphaFoldDB" id="A0A930W2Y1"/>
<name>A0A930W2Y1_9ACTN</name>
<protein>
    <recommendedName>
        <fullName evidence="3">Lipoprotein</fullName>
    </recommendedName>
</protein>
<evidence type="ECO:0008006" key="3">
    <source>
        <dbReference type="Google" id="ProtNLM"/>
    </source>
</evidence>
<proteinExistence type="predicted"/>
<organism evidence="1 2">
    <name type="scientific">Lancefieldella rimae</name>
    <dbReference type="NCBI Taxonomy" id="1383"/>
    <lineage>
        <taxon>Bacteria</taxon>
        <taxon>Bacillati</taxon>
        <taxon>Actinomycetota</taxon>
        <taxon>Coriobacteriia</taxon>
        <taxon>Coriobacteriales</taxon>
        <taxon>Atopobiaceae</taxon>
        <taxon>Lancefieldella</taxon>
    </lineage>
</organism>
<dbReference type="PROSITE" id="PS51257">
    <property type="entry name" value="PROKAR_LIPOPROTEIN"/>
    <property type="match status" value="1"/>
</dbReference>
<dbReference type="EMBL" id="JABZGW010000055">
    <property type="protein sequence ID" value="MBF4807482.1"/>
    <property type="molecule type" value="Genomic_DNA"/>
</dbReference>
<evidence type="ECO:0000313" key="2">
    <source>
        <dbReference type="Proteomes" id="UP000698335"/>
    </source>
</evidence>
<sequence>MGKKFFATLFSVLLIFSLGGCGFIPKIISDKSQTEKPTTEAPDTGSRIKDSTPVITGTWLFDKEDVDTKFVYPKNDQDDDSEPQPQTVSSNRFTIQFKSDGTGAINNKGTVKVFTWRESSQISFRNGSSKGTIYMISYTIGDKGGGMFEISEGTLTYRVPGHTYLFKKVSDTYDSYGDLKGIKLPSDTSASSKPIHESVTDEEFEELYDALEPKDDRYDKFVDAITLDEEKNQVLVDTERVKITYLGKFTAPSGRPGLLFDVENKTDKPILVSDYHLKDSNDHEISVSCTVAAHSTRRIFGSCPDESVTSFDTVSGRLIIGFKDNLELLGYLVTIE</sequence>
<accession>A0A930W2Y1</accession>
<reference evidence="1" key="1">
    <citation type="submission" date="2020-04" db="EMBL/GenBank/DDBJ databases">
        <title>Deep metagenomics examines the oral microbiome during advanced dental caries in children, revealing novel taxa and co-occurrences with host molecules.</title>
        <authorList>
            <person name="Baker J.L."/>
            <person name="Morton J.T."/>
            <person name="Dinis M."/>
            <person name="Alvarez R."/>
            <person name="Tran N.C."/>
            <person name="Knight R."/>
            <person name="Edlund A."/>
        </authorList>
    </citation>
    <scope>NUCLEOTIDE SEQUENCE</scope>
    <source>
        <strain evidence="1">JCVI_38_bin.5</strain>
    </source>
</reference>